<comment type="caution">
    <text evidence="2">The sequence shown here is derived from an EMBL/GenBank/DDBJ whole genome shotgun (WGS) entry which is preliminary data.</text>
</comment>
<sequence length="270" mass="32574">MYKELFQFFSNEYNYFRGQPHDYPLLPGILRESGKSFDSKYRTDFENVYKELSNEFPEKIEYVNLGKNESDLSKRAYQLSLLQHYGLITSLLDVTQNPYIALLFMLSGDYQKYQEPAFYLFSIDDKEKSLFEQVKKNKANERIIAQKGAFLNFDKINLNEKNNLRKIPMIKIVLKFDNKAYEKIVQKDKDVISTINNFEEGGEEYIEMIKQREEDIEKKKVRCIQNIKRELTDKLEEYFYFEEDLFPDFENRVQYLMRKYKSDKRKLTFE</sequence>
<name>A0A2U2M4A1_9LACO</name>
<protein>
    <submittedName>
        <fullName evidence="2">FRG domain-containing protein</fullName>
    </submittedName>
</protein>
<dbReference type="SMART" id="SM00901">
    <property type="entry name" value="FRG"/>
    <property type="match status" value="1"/>
</dbReference>
<dbReference type="EMBL" id="QFAS01000008">
    <property type="protein sequence ID" value="PWG51707.1"/>
    <property type="molecule type" value="Genomic_DNA"/>
</dbReference>
<gene>
    <name evidence="2" type="ORF">DB362_07330</name>
</gene>
<evidence type="ECO:0000313" key="2">
    <source>
        <dbReference type="EMBL" id="PWG51707.1"/>
    </source>
</evidence>
<dbReference type="Proteomes" id="UP000245607">
    <property type="component" value="Unassembled WGS sequence"/>
</dbReference>
<evidence type="ECO:0000313" key="3">
    <source>
        <dbReference type="Proteomes" id="UP000245607"/>
    </source>
</evidence>
<dbReference type="AlphaFoldDB" id="A0A2U2M4A1"/>
<proteinExistence type="predicted"/>
<accession>A0A2U2M4A1</accession>
<dbReference type="InterPro" id="IPR014966">
    <property type="entry name" value="FRG-dom"/>
</dbReference>
<feature type="domain" description="FRG" evidence="1">
    <location>
        <begin position="10"/>
        <end position="121"/>
    </location>
</feature>
<reference evidence="2 3" key="1">
    <citation type="submission" date="2018-05" db="EMBL/GenBank/DDBJ databases">
        <title>Lactobacillus salivarius genome sequencing and assembly.</title>
        <authorList>
            <person name="Audisio C."/>
            <person name="Albarracin L."/>
            <person name="Torres M.J."/>
            <person name="Hebert E.M."/>
            <person name="Saavedra L."/>
        </authorList>
    </citation>
    <scope>NUCLEOTIDE SEQUENCE [LARGE SCALE GENOMIC DNA]</scope>
    <source>
        <strain evidence="2 3">A3iob</strain>
    </source>
</reference>
<organism evidence="2 3">
    <name type="scientific">Ligilactobacillus salivarius</name>
    <dbReference type="NCBI Taxonomy" id="1624"/>
    <lineage>
        <taxon>Bacteria</taxon>
        <taxon>Bacillati</taxon>
        <taxon>Bacillota</taxon>
        <taxon>Bacilli</taxon>
        <taxon>Lactobacillales</taxon>
        <taxon>Lactobacillaceae</taxon>
        <taxon>Ligilactobacillus</taxon>
    </lineage>
</organism>
<evidence type="ECO:0000259" key="1">
    <source>
        <dbReference type="SMART" id="SM00901"/>
    </source>
</evidence>
<dbReference type="Pfam" id="PF08867">
    <property type="entry name" value="FRG"/>
    <property type="match status" value="1"/>
</dbReference>